<evidence type="ECO:0000313" key="1">
    <source>
        <dbReference type="EMBL" id="GGG94665.1"/>
    </source>
</evidence>
<dbReference type="RefSeq" id="WP_188451236.1">
    <property type="nucleotide sequence ID" value="NZ_BMFS01000002.1"/>
</dbReference>
<dbReference type="Proteomes" id="UP000648722">
    <property type="component" value="Unassembled WGS sequence"/>
</dbReference>
<dbReference type="EMBL" id="BMFS01000002">
    <property type="protein sequence ID" value="GGG94665.1"/>
    <property type="molecule type" value="Genomic_DNA"/>
</dbReference>
<sequence length="63" mass="7123">MNRGALPAQGLSELARVKRAHIAAAKLVREDPVYLPIFRAFEQDLEELEALERAYRATLETTL</sequence>
<gene>
    <name evidence="1" type="ORF">GCM10007420_07800</name>
</gene>
<organism evidence="1 2">
    <name type="scientific">Glycocaulis albus</name>
    <dbReference type="NCBI Taxonomy" id="1382801"/>
    <lineage>
        <taxon>Bacteria</taxon>
        <taxon>Pseudomonadati</taxon>
        <taxon>Pseudomonadota</taxon>
        <taxon>Alphaproteobacteria</taxon>
        <taxon>Maricaulales</taxon>
        <taxon>Maricaulaceae</taxon>
        <taxon>Glycocaulis</taxon>
    </lineage>
</organism>
<protein>
    <submittedName>
        <fullName evidence="1">Uncharacterized protein</fullName>
    </submittedName>
</protein>
<evidence type="ECO:0000313" key="2">
    <source>
        <dbReference type="Proteomes" id="UP000648722"/>
    </source>
</evidence>
<reference evidence="2" key="1">
    <citation type="journal article" date="2019" name="Int. J. Syst. Evol. Microbiol.">
        <title>The Global Catalogue of Microorganisms (GCM) 10K type strain sequencing project: providing services to taxonomists for standard genome sequencing and annotation.</title>
        <authorList>
            <consortium name="The Broad Institute Genomics Platform"/>
            <consortium name="The Broad Institute Genome Sequencing Center for Infectious Disease"/>
            <person name="Wu L."/>
            <person name="Ma J."/>
        </authorList>
    </citation>
    <scope>NUCLEOTIDE SEQUENCE [LARGE SCALE GENOMIC DNA]</scope>
    <source>
        <strain evidence="2">CGMCC 1.12766</strain>
    </source>
</reference>
<proteinExistence type="predicted"/>
<keyword evidence="2" id="KW-1185">Reference proteome</keyword>
<name>A0ABQ1XIQ4_9PROT</name>
<accession>A0ABQ1XIQ4</accession>
<comment type="caution">
    <text evidence="1">The sequence shown here is derived from an EMBL/GenBank/DDBJ whole genome shotgun (WGS) entry which is preliminary data.</text>
</comment>